<dbReference type="Proteomes" id="UP000006327">
    <property type="component" value="Unassembled WGS sequence"/>
</dbReference>
<organism evidence="4 5">
    <name type="scientific">Paraglaciecola arctica BSs20135</name>
    <dbReference type="NCBI Taxonomy" id="493475"/>
    <lineage>
        <taxon>Bacteria</taxon>
        <taxon>Pseudomonadati</taxon>
        <taxon>Pseudomonadota</taxon>
        <taxon>Gammaproteobacteria</taxon>
        <taxon>Alteromonadales</taxon>
        <taxon>Alteromonadaceae</taxon>
        <taxon>Paraglaciecola</taxon>
    </lineage>
</organism>
<gene>
    <name evidence="4" type="ORF">GARC_2399</name>
</gene>
<dbReference type="InterPro" id="IPR008979">
    <property type="entry name" value="Galactose-bd-like_sf"/>
</dbReference>
<evidence type="ECO:0000313" key="4">
    <source>
        <dbReference type="EMBL" id="GAC19365.1"/>
    </source>
</evidence>
<dbReference type="GO" id="GO:0008810">
    <property type="term" value="F:cellulase activity"/>
    <property type="evidence" value="ECO:0007669"/>
    <property type="project" value="InterPro"/>
</dbReference>
<dbReference type="eggNOG" id="COG2730">
    <property type="taxonomic scope" value="Bacteria"/>
</dbReference>
<feature type="signal peptide" evidence="2">
    <location>
        <begin position="1"/>
        <end position="24"/>
    </location>
</feature>
<dbReference type="CDD" id="cd02850">
    <property type="entry name" value="E_set_Cellulase_N"/>
    <property type="match status" value="1"/>
</dbReference>
<proteinExistence type="inferred from homology"/>
<protein>
    <recommendedName>
        <fullName evidence="3">F5/8 type C domain-containing protein</fullName>
    </recommendedName>
</protein>
<comment type="caution">
    <text evidence="4">The sequence shown here is derived from an EMBL/GenBank/DDBJ whole genome shotgun (WGS) entry which is preliminary data.</text>
</comment>
<dbReference type="Gene3D" id="2.60.40.2030">
    <property type="match status" value="1"/>
</dbReference>
<dbReference type="Pfam" id="PF00754">
    <property type="entry name" value="F5_F8_type_C"/>
    <property type="match status" value="1"/>
</dbReference>
<name>K6Z7F2_9ALTE</name>
<dbReference type="SUPFAM" id="SSF49785">
    <property type="entry name" value="Galactose-binding domain-like"/>
    <property type="match status" value="1"/>
</dbReference>
<evidence type="ECO:0000259" key="3">
    <source>
        <dbReference type="PROSITE" id="PS50022"/>
    </source>
</evidence>
<dbReference type="GO" id="GO:0005975">
    <property type="term" value="P:carbohydrate metabolic process"/>
    <property type="evidence" value="ECO:0007669"/>
    <property type="project" value="InterPro"/>
</dbReference>
<dbReference type="OrthoDB" id="1413930at2"/>
<dbReference type="Pfam" id="PF25275">
    <property type="entry name" value="Golvesin_C"/>
    <property type="match status" value="2"/>
</dbReference>
<evidence type="ECO:0000256" key="1">
    <source>
        <dbReference type="ARBA" id="ARBA00007072"/>
    </source>
</evidence>
<dbReference type="PROSITE" id="PS50022">
    <property type="entry name" value="FA58C_3"/>
    <property type="match status" value="1"/>
</dbReference>
<dbReference type="STRING" id="493475.GARC_2399"/>
<comment type="similarity">
    <text evidence="1">Belongs to the glycosyl hydrolase 9 (cellulase E) family.</text>
</comment>
<evidence type="ECO:0000256" key="2">
    <source>
        <dbReference type="SAM" id="SignalP"/>
    </source>
</evidence>
<keyword evidence="5" id="KW-1185">Reference proteome</keyword>
<dbReference type="Gene3D" id="2.60.120.260">
    <property type="entry name" value="Galactose-binding domain-like"/>
    <property type="match status" value="1"/>
</dbReference>
<dbReference type="AlphaFoldDB" id="K6Z7F2"/>
<dbReference type="InterPro" id="IPR004197">
    <property type="entry name" value="Cellulase_Ig-like"/>
</dbReference>
<feature type="domain" description="F5/8 type C" evidence="3">
    <location>
        <begin position="416"/>
        <end position="560"/>
    </location>
</feature>
<reference evidence="4 5" key="1">
    <citation type="journal article" date="2017" name="Antonie Van Leeuwenhoek">
        <title>Rhizobium rhizosphaerae sp. nov., a novel species isolated from rice rhizosphere.</title>
        <authorList>
            <person name="Zhao J.J."/>
            <person name="Zhang J."/>
            <person name="Zhang R.J."/>
            <person name="Zhang C.W."/>
            <person name="Yin H.Q."/>
            <person name="Zhang X.X."/>
        </authorList>
    </citation>
    <scope>NUCLEOTIDE SEQUENCE [LARGE SCALE GENOMIC DNA]</scope>
    <source>
        <strain evidence="4 5">BSs20135</strain>
    </source>
</reference>
<sequence length="1196" mass="132368">MKRLSNKMLVGLLSTYLFSYQAMSDVVVSITSMTPEVCENVATKNAECTGRPYGIFSLSRSGSLAQALTVNLVNQSAAKIGTYINPIPTSITFAANQNNYYLRVTPIDDEVGRGTKSIELSVADSEDYTVSANRTAFMQLNDDDPFVSQFQGYVIDNENAELVGGWAFSSWESNYYKDNYAYVQGNGGESSIKWNLNVPHSGDYRLYTLLPDSGTQRVTDAKYVIQHSQGTDEYYVDQTIEEGGKWHYIGTHHFDQYLGGAVTLSNASTTSSSNSFFIADAIRIAPVQNIVDNTQSIKLGNWHSSTAKNNYYGEDYEYISTELGGTASSVWQPNMPASGDYQVLYWLPDGDSTRLSDAKVTVKHAAGETQYNIDQTQTNQGQWLTLGTHQFLGGLSGSVTLSNDNSSGSKNAIADAFRFDLLSVNEAAFNVALNANTSADSVTEPYAANNVVDGVVSNDSRWLSDTSTTQHWLELDLKESFTIQCAAIHNGYNNEPGIYNFALQYKSNGSWLDIPGTSVSGNDSNVVMIEFDNIVTTSKVRLMSTDTQRLKIKEIEIYNNSGECPLSSQLAGPPEIYLNQSGFNINESKRFTAPTVANGTAFNLINASDDQIVFSGTVQNNIGDFSSVNLVTSGTEYYIQIGDIRSVDFSIGYFWNEKVSYQNAVDFMASSRCYFGSHPSCQTGIAWRDAHQFSFEIPTLVAQYLSNPSAYDRMPNKVDYQTVYNGTDYGSNLIGTPDSNAPDVVKLMHFAINLYKKTGVNHPLFKEQIAFFLHAYPDIANYISAADYQVMLNYMSEDLWSNPSRNIRGWYENTVASYTGDLFQTYTQIGTGKGSFPPGHSIMPNLLMYEVALREGMPEVTVQRFLNTAIAQTNEIINNVDWLDPTTTKGQRMSEHVTMEGLAYFMRVYPQFAPAGLQQKIEQWSDVVISRSSNLWDFRKYGDGANEWVIPDFNEPGNVVGLPAAIYAAIQVLDDANQITRLREIATAHFDAMFGRNPTGRHFSYKGPSEFQGVEFGWYSRHDGLGKLNDVIAVIDGSPKPQHYPYNPNAGNVGWTEGWIAFNTAWNSSLAYSAFDKTTIQVLDQSFISELSNIANLAQKIGIELVAPLNFNYVQAETGNVIIETSGGDREVLEVTEISQNSNKFRGLISLSNSPAVANDGVIQVNSGDTVHISYGLSYFKREVVYQEAQGQLNLQ</sequence>
<dbReference type="InterPro" id="IPR014756">
    <property type="entry name" value="Ig_E-set"/>
</dbReference>
<dbReference type="InterPro" id="IPR013783">
    <property type="entry name" value="Ig-like_fold"/>
</dbReference>
<dbReference type="SUPFAM" id="SSF81296">
    <property type="entry name" value="E set domains"/>
    <property type="match status" value="1"/>
</dbReference>
<keyword evidence="2" id="KW-0732">Signal</keyword>
<dbReference type="EMBL" id="BAEO01000029">
    <property type="protein sequence ID" value="GAC19365.1"/>
    <property type="molecule type" value="Genomic_DNA"/>
</dbReference>
<feature type="chain" id="PRO_5003901842" description="F5/8 type C domain-containing protein" evidence="2">
    <location>
        <begin position="25"/>
        <end position="1196"/>
    </location>
</feature>
<dbReference type="InterPro" id="IPR033803">
    <property type="entry name" value="CBD-like_Golvesin-Xly"/>
</dbReference>
<dbReference type="eggNOG" id="COG2931">
    <property type="taxonomic scope" value="Bacteria"/>
</dbReference>
<dbReference type="Gene3D" id="2.60.40.10">
    <property type="entry name" value="Immunoglobulins"/>
    <property type="match status" value="1"/>
</dbReference>
<evidence type="ECO:0000313" key="5">
    <source>
        <dbReference type="Proteomes" id="UP000006327"/>
    </source>
</evidence>
<dbReference type="RefSeq" id="WP_007620104.1">
    <property type="nucleotide sequence ID" value="NZ_BAEO01000029.1"/>
</dbReference>
<dbReference type="InterPro" id="IPR038081">
    <property type="entry name" value="CalX-like_sf"/>
</dbReference>
<dbReference type="InterPro" id="IPR000421">
    <property type="entry name" value="FA58C"/>
</dbReference>
<accession>K6Z7F2</accession>
<dbReference type="SUPFAM" id="SSF141072">
    <property type="entry name" value="CalX-like"/>
    <property type="match status" value="1"/>
</dbReference>